<evidence type="ECO:0000259" key="2">
    <source>
        <dbReference type="PROSITE" id="PS50887"/>
    </source>
</evidence>
<reference evidence="3 4" key="1">
    <citation type="submission" date="2018-09" db="EMBL/GenBank/DDBJ databases">
        <authorList>
            <person name="Wang Z."/>
        </authorList>
    </citation>
    <scope>NUCLEOTIDE SEQUENCE [LARGE SCALE GENOMIC DNA]</scope>
    <source>
        <strain evidence="3 4">ALS 81</strain>
    </source>
</reference>
<dbReference type="RefSeq" id="WP_120356661.1">
    <property type="nucleotide sequence ID" value="NZ_RAQO01000012.1"/>
</dbReference>
<sequence>MHALNQTGAYVFVKDENRYYRYLSDSALNAFGLKHIPPGLRDEDVFSSKHYSSIKESDLSVLEFGLHIESEEGLIIDTIERRFIVKKSPIYSASGKIIGVLGVSTDVTVNSQLQSKIQKQSRSDQLTRVFNRRHFFETSMHLISMYKRKKVPFCVIGISLDNFKELNNEQGNFYGDMILEDAAYLIKKQVREYDIVSRISGIKFAILLPDTQMEQALLLRQRIMQSLKDYDFDNSVRVHPSFAAIEVSKDINTADDIFDKIESKLKL</sequence>
<comment type="caution">
    <text evidence="3">The sequence shown here is derived from an EMBL/GenBank/DDBJ whole genome shotgun (WGS) entry which is preliminary data.</text>
</comment>
<name>A0A420E685_9ALTE</name>
<dbReference type="Gene3D" id="3.30.70.270">
    <property type="match status" value="1"/>
</dbReference>
<dbReference type="Gene3D" id="3.30.450.20">
    <property type="entry name" value="PAS domain"/>
    <property type="match status" value="1"/>
</dbReference>
<dbReference type="Pfam" id="PF08448">
    <property type="entry name" value="PAS_4"/>
    <property type="match status" value="1"/>
</dbReference>
<dbReference type="PROSITE" id="PS50113">
    <property type="entry name" value="PAC"/>
    <property type="match status" value="1"/>
</dbReference>
<dbReference type="InterPro" id="IPR000700">
    <property type="entry name" value="PAS-assoc_C"/>
</dbReference>
<dbReference type="EMBL" id="RAQO01000012">
    <property type="protein sequence ID" value="RKF13248.1"/>
    <property type="molecule type" value="Genomic_DNA"/>
</dbReference>
<dbReference type="PANTHER" id="PTHR44757">
    <property type="entry name" value="DIGUANYLATE CYCLASE DGCP"/>
    <property type="match status" value="1"/>
</dbReference>
<dbReference type="InterPro" id="IPR052155">
    <property type="entry name" value="Biofilm_reg_signaling"/>
</dbReference>
<accession>A0A420E685</accession>
<evidence type="ECO:0000313" key="4">
    <source>
        <dbReference type="Proteomes" id="UP000286482"/>
    </source>
</evidence>
<proteinExistence type="predicted"/>
<feature type="domain" description="PAC" evidence="1">
    <location>
        <begin position="62"/>
        <end position="119"/>
    </location>
</feature>
<dbReference type="CDD" id="cd01949">
    <property type="entry name" value="GGDEF"/>
    <property type="match status" value="1"/>
</dbReference>
<dbReference type="SMART" id="SM00267">
    <property type="entry name" value="GGDEF"/>
    <property type="match status" value="1"/>
</dbReference>
<dbReference type="OrthoDB" id="73375at2"/>
<gene>
    <name evidence="3" type="ORF">DBZ36_19515</name>
</gene>
<keyword evidence="4" id="KW-1185">Reference proteome</keyword>
<dbReference type="InterPro" id="IPR013656">
    <property type="entry name" value="PAS_4"/>
</dbReference>
<dbReference type="InterPro" id="IPR000160">
    <property type="entry name" value="GGDEF_dom"/>
</dbReference>
<feature type="domain" description="GGDEF" evidence="2">
    <location>
        <begin position="151"/>
        <end position="267"/>
    </location>
</feature>
<protein>
    <submittedName>
        <fullName evidence="3">GGDEF domain-containing protein</fullName>
    </submittedName>
</protein>
<dbReference type="Proteomes" id="UP000286482">
    <property type="component" value="Unassembled WGS sequence"/>
</dbReference>
<evidence type="ECO:0000313" key="3">
    <source>
        <dbReference type="EMBL" id="RKF13248.1"/>
    </source>
</evidence>
<organism evidence="3 4">
    <name type="scientific">Alginatibacterium sediminis</name>
    <dbReference type="NCBI Taxonomy" id="2164068"/>
    <lineage>
        <taxon>Bacteria</taxon>
        <taxon>Pseudomonadati</taxon>
        <taxon>Pseudomonadota</taxon>
        <taxon>Gammaproteobacteria</taxon>
        <taxon>Alteromonadales</taxon>
        <taxon>Alteromonadaceae</taxon>
        <taxon>Alginatibacterium</taxon>
    </lineage>
</organism>
<dbReference type="NCBIfam" id="TIGR00254">
    <property type="entry name" value="GGDEF"/>
    <property type="match status" value="1"/>
</dbReference>
<dbReference type="InterPro" id="IPR029787">
    <property type="entry name" value="Nucleotide_cyclase"/>
</dbReference>
<dbReference type="SUPFAM" id="SSF55073">
    <property type="entry name" value="Nucleotide cyclase"/>
    <property type="match status" value="1"/>
</dbReference>
<dbReference type="Pfam" id="PF00990">
    <property type="entry name" value="GGDEF"/>
    <property type="match status" value="1"/>
</dbReference>
<evidence type="ECO:0000259" key="1">
    <source>
        <dbReference type="PROSITE" id="PS50113"/>
    </source>
</evidence>
<dbReference type="PROSITE" id="PS50887">
    <property type="entry name" value="GGDEF"/>
    <property type="match status" value="1"/>
</dbReference>
<dbReference type="PANTHER" id="PTHR44757:SF2">
    <property type="entry name" value="BIOFILM ARCHITECTURE MAINTENANCE PROTEIN MBAA"/>
    <property type="match status" value="1"/>
</dbReference>
<dbReference type="InterPro" id="IPR043128">
    <property type="entry name" value="Rev_trsase/Diguanyl_cyclase"/>
</dbReference>
<dbReference type="AlphaFoldDB" id="A0A420E685"/>